<evidence type="ECO:0000259" key="1">
    <source>
        <dbReference type="Pfam" id="PF12969"/>
    </source>
</evidence>
<protein>
    <recommendedName>
        <fullName evidence="1">DUF3857 domain-containing protein</fullName>
    </recommendedName>
</protein>
<reference evidence="3" key="1">
    <citation type="submission" date="2013-11" db="EMBL/GenBank/DDBJ databases">
        <title>Draft genome sequence from a member of Zhouia, isolated tidal flat.</title>
        <authorList>
            <person name="Jin H."/>
            <person name="Jeon C.O."/>
        </authorList>
    </citation>
    <scope>NUCLEOTIDE SEQUENCE [LARGE SCALE GENOMIC DNA]</scope>
    <source>
        <strain evidence="3">AD3</strain>
    </source>
</reference>
<proteinExistence type="predicted"/>
<accession>W2UNQ4</accession>
<dbReference type="EMBL" id="AYXY01000019">
    <property type="protein sequence ID" value="ETN95633.1"/>
    <property type="molecule type" value="Genomic_DNA"/>
</dbReference>
<comment type="caution">
    <text evidence="2">The sequence shown here is derived from an EMBL/GenBank/DDBJ whole genome shotgun (WGS) entry which is preliminary data.</text>
</comment>
<reference evidence="2 3" key="2">
    <citation type="journal article" date="2016" name="Genome Announc.">
        <title>Draft Genome Sequence of Zhouia amylolytica AD3, Isolated from Tidal Flat Sediment.</title>
        <authorList>
            <person name="Jia B."/>
            <person name="Jin H.M."/>
            <person name="Lee H.J."/>
            <person name="Jeon C.O."/>
        </authorList>
    </citation>
    <scope>NUCLEOTIDE SEQUENCE [LARGE SCALE GENOMIC DNA]</scope>
    <source>
        <strain evidence="2 3">AD3</strain>
    </source>
</reference>
<feature type="domain" description="DUF3857" evidence="1">
    <location>
        <begin position="71"/>
        <end position="194"/>
    </location>
</feature>
<dbReference type="Gene3D" id="2.60.120.1130">
    <property type="match status" value="1"/>
</dbReference>
<dbReference type="InterPro" id="IPR024618">
    <property type="entry name" value="DUF3857"/>
</dbReference>
<evidence type="ECO:0000313" key="3">
    <source>
        <dbReference type="Proteomes" id="UP000018850"/>
    </source>
</evidence>
<dbReference type="eggNOG" id="COG1305">
    <property type="taxonomic scope" value="Bacteria"/>
</dbReference>
<dbReference type="Pfam" id="PF12969">
    <property type="entry name" value="DUF3857"/>
    <property type="match status" value="1"/>
</dbReference>
<keyword evidence="3" id="KW-1185">Reference proteome</keyword>
<evidence type="ECO:0000313" key="2">
    <source>
        <dbReference type="EMBL" id="ETN95633.1"/>
    </source>
</evidence>
<dbReference type="RefSeq" id="WP_038264071.1">
    <property type="nucleotide sequence ID" value="NZ_AYXY01000019.1"/>
</dbReference>
<sequence length="661" mass="77334">MKLRFFLFLIIIINNFCHSQKETSFGDIPFNLLEMKEYPKDSTASAVIIMEKGFSKIDKNRYDRVKLITEYLVRIKILNKKGLDKATIEIPLYKSQSSKSKEIFREVHAVVINPDRTTGSLNNNDVHLEDYNEYYDLLKFTVPNVQIGAVIDYRYVIESPFFFNFNSWKFQSDIPKVYSEYSTSIPANYKYNIMLKGPLKLSIHESDIKKDCFYFQGVGSADCILNTYVMKDIPAFKEEDYMISKYNYLSAIDYELESFEDFQGQVDRYTKSWKDTDKEFKSDIEIGSQAKKENYFEKLIPNEITKSNANGIDKAKQLYYWLQSDLFWNNKNSLFSAIDVKDAFDQKSGSSTELNLILLNFLKAAGFDAEFMLLSTREHGLPTKLHPVISDFNYLVVKLNDNNKSYLLDITNKNMSFGMIPFKTLNGYGRVFDLENNSYWYDIRITNPSEIKTTLSINIAKDNQITAKIRRIYKGYKGLNRRNEIRNRSNEDISNEIQSELDNEGFYNITNYITRNEGALEKALIEEYDIQSTEELNYTKLLLNPFIIDRIKENPFNLNERLYPVDFGYPFYADYAVIINFPEQCLIENLPESKGLKLAEDKGYMIYKVSKNNNKIVINNNLRLEKSNYESYEYEGLKQLFAELVFLQNNQPLIFKLKPTK</sequence>
<dbReference type="Proteomes" id="UP000018850">
    <property type="component" value="Unassembled WGS sequence"/>
</dbReference>
<organism evidence="2 3">
    <name type="scientific">Zhouia amylolytica AD3</name>
    <dbReference type="NCBI Taxonomy" id="1286632"/>
    <lineage>
        <taxon>Bacteria</taxon>
        <taxon>Pseudomonadati</taxon>
        <taxon>Bacteroidota</taxon>
        <taxon>Flavobacteriia</taxon>
        <taxon>Flavobacteriales</taxon>
        <taxon>Flavobacteriaceae</taxon>
        <taxon>Zhouia</taxon>
    </lineage>
</organism>
<dbReference type="PATRIC" id="fig|1286632.3.peg.1346"/>
<dbReference type="AlphaFoldDB" id="W2UNQ4"/>
<dbReference type="Gene3D" id="2.60.40.3140">
    <property type="match status" value="1"/>
</dbReference>
<dbReference type="Gene3D" id="3.10.620.30">
    <property type="match status" value="1"/>
</dbReference>
<dbReference type="STRING" id="376730.SAMN04487906_0970"/>
<name>W2UNQ4_9FLAO</name>
<gene>
    <name evidence="2" type="ORF">P278_13550</name>
</gene>